<proteinExistence type="predicted"/>
<comment type="caution">
    <text evidence="1">The sequence shown here is derived from an EMBL/GenBank/DDBJ whole genome shotgun (WGS) entry which is preliminary data.</text>
</comment>
<accession>A0AAV4PP15</accession>
<organism evidence="1 2">
    <name type="scientific">Caerostris extrusa</name>
    <name type="common">Bark spider</name>
    <name type="synonym">Caerostris bankana</name>
    <dbReference type="NCBI Taxonomy" id="172846"/>
    <lineage>
        <taxon>Eukaryota</taxon>
        <taxon>Metazoa</taxon>
        <taxon>Ecdysozoa</taxon>
        <taxon>Arthropoda</taxon>
        <taxon>Chelicerata</taxon>
        <taxon>Arachnida</taxon>
        <taxon>Araneae</taxon>
        <taxon>Araneomorphae</taxon>
        <taxon>Entelegynae</taxon>
        <taxon>Araneoidea</taxon>
        <taxon>Araneidae</taxon>
        <taxon>Caerostris</taxon>
    </lineage>
</organism>
<sequence>MSSYHHIFLCLSGLGIFFIDQLRMNNQLLQAGDLGCHPCLLCPSYLLTSSFDVPYMVELYRVISHSTDGRICKGRHNDNDMGRHRGSYMCAIHSLLLFYGVACVRILGKDAISWFHAVRHFTHLLGRPETRFNFRSLIPTSPYTVSTMAHPLSP</sequence>
<dbReference type="EMBL" id="BPLR01004800">
    <property type="protein sequence ID" value="GIX97625.1"/>
    <property type="molecule type" value="Genomic_DNA"/>
</dbReference>
<gene>
    <name evidence="1" type="ORF">CEXT_136831</name>
</gene>
<name>A0AAV4PP15_CAEEX</name>
<protein>
    <submittedName>
        <fullName evidence="1">Uncharacterized protein</fullName>
    </submittedName>
</protein>
<reference evidence="1 2" key="1">
    <citation type="submission" date="2021-06" db="EMBL/GenBank/DDBJ databases">
        <title>Caerostris extrusa draft genome.</title>
        <authorList>
            <person name="Kono N."/>
            <person name="Arakawa K."/>
        </authorList>
    </citation>
    <scope>NUCLEOTIDE SEQUENCE [LARGE SCALE GENOMIC DNA]</scope>
</reference>
<dbReference type="AlphaFoldDB" id="A0AAV4PP15"/>
<keyword evidence="2" id="KW-1185">Reference proteome</keyword>
<evidence type="ECO:0000313" key="1">
    <source>
        <dbReference type="EMBL" id="GIX97625.1"/>
    </source>
</evidence>
<dbReference type="Proteomes" id="UP001054945">
    <property type="component" value="Unassembled WGS sequence"/>
</dbReference>
<evidence type="ECO:0000313" key="2">
    <source>
        <dbReference type="Proteomes" id="UP001054945"/>
    </source>
</evidence>